<accession>A0ACB8D9E1</accession>
<name>A0ACB8D9E1_DERSI</name>
<organism evidence="1 2">
    <name type="scientific">Dermacentor silvarum</name>
    <name type="common">Tick</name>
    <dbReference type="NCBI Taxonomy" id="543639"/>
    <lineage>
        <taxon>Eukaryota</taxon>
        <taxon>Metazoa</taxon>
        <taxon>Ecdysozoa</taxon>
        <taxon>Arthropoda</taxon>
        <taxon>Chelicerata</taxon>
        <taxon>Arachnida</taxon>
        <taxon>Acari</taxon>
        <taxon>Parasitiformes</taxon>
        <taxon>Ixodida</taxon>
        <taxon>Ixodoidea</taxon>
        <taxon>Ixodidae</taxon>
        <taxon>Rhipicephalinae</taxon>
        <taxon>Dermacentor</taxon>
    </lineage>
</organism>
<sequence length="352" mass="38952">MSAENGSPGSPVVAAAVLQQPMSFSQHRGRRRLPDGMDQSAGPGCNGRPAARKTTVLVIGAGLSGLSAAKLLSERGVDVTVLEARQRVGGRLFTVKASVVDLSSLLSPSFLLFCKNELVGWVDLGGSYVGPTQNHILRLADELQGKAYPYETMWAHFGINDPLAWFDINYVMRRMDIMMEQGLPRPPQRPGTSKLGQRAEPGVPAVGAVVHQVLRREPQDVQHLKWRSGKVEFDAQVCHLQKDEKGVRVGVIDGREFQAIRVTHTIMSRLTVSRYAHRQISTLYIPQADYVIMAIPLPIQLKVHYEPPLPSLRNQLIQRTPVGSVYKMNIYYATPFWKEIGMCTSTNATMPC</sequence>
<dbReference type="Proteomes" id="UP000821865">
    <property type="component" value="Chromosome 2"/>
</dbReference>
<evidence type="ECO:0000313" key="2">
    <source>
        <dbReference type="Proteomes" id="UP000821865"/>
    </source>
</evidence>
<gene>
    <name evidence="1" type="ORF">HPB49_000038</name>
</gene>
<evidence type="ECO:0000313" key="1">
    <source>
        <dbReference type="EMBL" id="KAH7964646.1"/>
    </source>
</evidence>
<reference evidence="1" key="1">
    <citation type="submission" date="2020-05" db="EMBL/GenBank/DDBJ databases">
        <title>Large-scale comparative analyses of tick genomes elucidate their genetic diversity and vector capacities.</title>
        <authorList>
            <person name="Jia N."/>
            <person name="Wang J."/>
            <person name="Shi W."/>
            <person name="Du L."/>
            <person name="Sun Y."/>
            <person name="Zhan W."/>
            <person name="Jiang J."/>
            <person name="Wang Q."/>
            <person name="Zhang B."/>
            <person name="Ji P."/>
            <person name="Sakyi L.B."/>
            <person name="Cui X."/>
            <person name="Yuan T."/>
            <person name="Jiang B."/>
            <person name="Yang W."/>
            <person name="Lam T.T.-Y."/>
            <person name="Chang Q."/>
            <person name="Ding S."/>
            <person name="Wang X."/>
            <person name="Zhu J."/>
            <person name="Ruan X."/>
            <person name="Zhao L."/>
            <person name="Wei J."/>
            <person name="Que T."/>
            <person name="Du C."/>
            <person name="Cheng J."/>
            <person name="Dai P."/>
            <person name="Han X."/>
            <person name="Huang E."/>
            <person name="Gao Y."/>
            <person name="Liu J."/>
            <person name="Shao H."/>
            <person name="Ye R."/>
            <person name="Li L."/>
            <person name="Wei W."/>
            <person name="Wang X."/>
            <person name="Wang C."/>
            <person name="Yang T."/>
            <person name="Huo Q."/>
            <person name="Li W."/>
            <person name="Guo W."/>
            <person name="Chen H."/>
            <person name="Zhou L."/>
            <person name="Ni X."/>
            <person name="Tian J."/>
            <person name="Zhou Y."/>
            <person name="Sheng Y."/>
            <person name="Liu T."/>
            <person name="Pan Y."/>
            <person name="Xia L."/>
            <person name="Li J."/>
            <person name="Zhao F."/>
            <person name="Cao W."/>
        </authorList>
    </citation>
    <scope>NUCLEOTIDE SEQUENCE</scope>
    <source>
        <strain evidence="1">Dsil-2018</strain>
    </source>
</reference>
<keyword evidence="2" id="KW-1185">Reference proteome</keyword>
<dbReference type="EMBL" id="CM023471">
    <property type="protein sequence ID" value="KAH7964646.1"/>
    <property type="molecule type" value="Genomic_DNA"/>
</dbReference>
<proteinExistence type="predicted"/>
<protein>
    <submittedName>
        <fullName evidence="1">Uncharacterized protein</fullName>
    </submittedName>
</protein>
<comment type="caution">
    <text evidence="1">The sequence shown here is derived from an EMBL/GenBank/DDBJ whole genome shotgun (WGS) entry which is preliminary data.</text>
</comment>